<sequence>MKPYATRALLATSLCLSLGACAVAPKSTGVVDLGDNHFRITARGALGVPAQSRKVAMVQADEFCAARNQAMQVTETGKAPLAGPYELTFTCLPDDDPEGTRNVVKRPPSEVRPVK</sequence>
<dbReference type="STRING" id="1842727.RD110_09560"/>
<evidence type="ECO:0000313" key="4">
    <source>
        <dbReference type="Proteomes" id="UP000186609"/>
    </source>
</evidence>
<reference evidence="3 4" key="1">
    <citation type="submission" date="2017-01" db="EMBL/GenBank/DDBJ databases">
        <authorList>
            <person name="Mah S.A."/>
            <person name="Swanson W.J."/>
            <person name="Moy G.W."/>
            <person name="Vacquier V.D."/>
        </authorList>
    </citation>
    <scope>NUCLEOTIDE SEQUENCE [LARGE SCALE GENOMIC DNA]</scope>
    <source>
        <strain evidence="3 4">DCY110</strain>
    </source>
</reference>
<dbReference type="PROSITE" id="PS51257">
    <property type="entry name" value="PROKAR_LIPOPROTEIN"/>
    <property type="match status" value="1"/>
</dbReference>
<dbReference type="AlphaFoldDB" id="A0A1P8JUH2"/>
<dbReference type="Proteomes" id="UP000186609">
    <property type="component" value="Chromosome"/>
</dbReference>
<protein>
    <recommendedName>
        <fullName evidence="5">Lipoprotein</fullName>
    </recommendedName>
</protein>
<evidence type="ECO:0000256" key="2">
    <source>
        <dbReference type="SAM" id="SignalP"/>
    </source>
</evidence>
<accession>A0A1P8JUH2</accession>
<evidence type="ECO:0000313" key="3">
    <source>
        <dbReference type="EMBL" id="APW37404.1"/>
    </source>
</evidence>
<keyword evidence="2" id="KW-0732">Signal</keyword>
<dbReference type="EMBL" id="CP019236">
    <property type="protein sequence ID" value="APW37404.1"/>
    <property type="molecule type" value="Genomic_DNA"/>
</dbReference>
<evidence type="ECO:0008006" key="5">
    <source>
        <dbReference type="Google" id="ProtNLM"/>
    </source>
</evidence>
<evidence type="ECO:0000256" key="1">
    <source>
        <dbReference type="SAM" id="MobiDB-lite"/>
    </source>
</evidence>
<organism evidence="3 4">
    <name type="scientific">Rhodoferax koreensis</name>
    <dbReference type="NCBI Taxonomy" id="1842727"/>
    <lineage>
        <taxon>Bacteria</taxon>
        <taxon>Pseudomonadati</taxon>
        <taxon>Pseudomonadota</taxon>
        <taxon>Betaproteobacteria</taxon>
        <taxon>Burkholderiales</taxon>
        <taxon>Comamonadaceae</taxon>
        <taxon>Rhodoferax</taxon>
    </lineage>
</organism>
<name>A0A1P8JUH2_9BURK</name>
<feature type="chain" id="PRO_5012365514" description="Lipoprotein" evidence="2">
    <location>
        <begin position="23"/>
        <end position="115"/>
    </location>
</feature>
<proteinExistence type="predicted"/>
<gene>
    <name evidence="3" type="ORF">RD110_09560</name>
</gene>
<keyword evidence="4" id="KW-1185">Reference proteome</keyword>
<dbReference type="KEGG" id="rhy:RD110_09560"/>
<dbReference type="RefSeq" id="WP_076198903.1">
    <property type="nucleotide sequence ID" value="NZ_CP019236.1"/>
</dbReference>
<feature type="region of interest" description="Disordered" evidence="1">
    <location>
        <begin position="93"/>
        <end position="115"/>
    </location>
</feature>
<feature type="signal peptide" evidence="2">
    <location>
        <begin position="1"/>
        <end position="22"/>
    </location>
</feature>